<dbReference type="PANTHER" id="PTHR47976:SF52">
    <property type="entry name" value="PROTEIN KINASE DOMAIN-CONTAINING PROTEIN"/>
    <property type="match status" value="1"/>
</dbReference>
<dbReference type="AlphaFoldDB" id="A0AA39VG24"/>
<keyword evidence="1" id="KW-0732">Signal</keyword>
<evidence type="ECO:0000313" key="7">
    <source>
        <dbReference type="EMBL" id="KAK0577108.1"/>
    </source>
</evidence>
<keyword evidence="5" id="KW-1133">Transmembrane helix</keyword>
<evidence type="ECO:0000256" key="5">
    <source>
        <dbReference type="SAM" id="Phobius"/>
    </source>
</evidence>
<dbReference type="InterPro" id="IPR051343">
    <property type="entry name" value="G-type_lectin_kinases/EP1-like"/>
</dbReference>
<name>A0AA39VG24_ACESA</name>
<feature type="transmembrane region" description="Helical" evidence="5">
    <location>
        <begin position="451"/>
        <end position="475"/>
    </location>
</feature>
<dbReference type="SUPFAM" id="SSF51110">
    <property type="entry name" value="alpha-D-mannose-specific plant lectins"/>
    <property type="match status" value="1"/>
</dbReference>
<reference evidence="7" key="1">
    <citation type="journal article" date="2022" name="Plant J.">
        <title>Strategies of tolerance reflected in two North American maple genomes.</title>
        <authorList>
            <person name="McEvoy S.L."/>
            <person name="Sezen U.U."/>
            <person name="Trouern-Trend A."/>
            <person name="McMahon S.M."/>
            <person name="Schaberg P.G."/>
            <person name="Yang J."/>
            <person name="Wegrzyn J.L."/>
            <person name="Swenson N.G."/>
        </authorList>
    </citation>
    <scope>NUCLEOTIDE SEQUENCE</scope>
    <source>
        <strain evidence="7">NS2018</strain>
    </source>
</reference>
<reference evidence="7" key="2">
    <citation type="submission" date="2023-06" db="EMBL/GenBank/DDBJ databases">
        <authorList>
            <person name="Swenson N.G."/>
            <person name="Wegrzyn J.L."/>
            <person name="Mcevoy S.L."/>
        </authorList>
    </citation>
    <scope>NUCLEOTIDE SEQUENCE</scope>
    <source>
        <strain evidence="7">NS2018</strain>
        <tissue evidence="7">Leaf</tissue>
    </source>
</reference>
<dbReference type="Gene3D" id="2.90.10.30">
    <property type="match status" value="1"/>
</dbReference>
<evidence type="ECO:0000256" key="2">
    <source>
        <dbReference type="ARBA" id="ARBA00023157"/>
    </source>
</evidence>
<accession>A0AA39VG24</accession>
<dbReference type="InterPro" id="IPR036426">
    <property type="entry name" value="Bulb-type_lectin_dom_sf"/>
</dbReference>
<dbReference type="PROSITE" id="PS00107">
    <property type="entry name" value="PROTEIN_KINASE_ATP"/>
    <property type="match status" value="1"/>
</dbReference>
<dbReference type="Proteomes" id="UP001168877">
    <property type="component" value="Unassembled WGS sequence"/>
</dbReference>
<keyword evidence="5" id="KW-0812">Transmembrane</keyword>
<comment type="caution">
    <text evidence="7">The sequence shown here is derived from an EMBL/GenBank/DDBJ whole genome shotgun (WGS) entry which is preliminary data.</text>
</comment>
<dbReference type="GO" id="GO:0005524">
    <property type="term" value="F:ATP binding"/>
    <property type="evidence" value="ECO:0007669"/>
    <property type="project" value="UniProtKB-UniRule"/>
</dbReference>
<dbReference type="PROSITE" id="PS50927">
    <property type="entry name" value="BULB_LECTIN"/>
    <property type="match status" value="1"/>
</dbReference>
<evidence type="ECO:0000256" key="3">
    <source>
        <dbReference type="ARBA" id="ARBA00023180"/>
    </source>
</evidence>
<keyword evidence="4" id="KW-0067">ATP-binding</keyword>
<keyword evidence="8" id="KW-1185">Reference proteome</keyword>
<proteinExistence type="predicted"/>
<dbReference type="Pfam" id="PF01453">
    <property type="entry name" value="B_lectin"/>
    <property type="match status" value="1"/>
</dbReference>
<keyword evidence="5" id="KW-0472">Membrane</keyword>
<dbReference type="EMBL" id="JAUESC010000386">
    <property type="protein sequence ID" value="KAK0577108.1"/>
    <property type="molecule type" value="Genomic_DNA"/>
</dbReference>
<feature type="domain" description="Bulb-type lectin" evidence="6">
    <location>
        <begin position="38"/>
        <end position="156"/>
    </location>
</feature>
<dbReference type="InterPro" id="IPR017441">
    <property type="entry name" value="Protein_kinase_ATP_BS"/>
</dbReference>
<protein>
    <recommendedName>
        <fullName evidence="6">Bulb-type lectin domain-containing protein</fullName>
    </recommendedName>
</protein>
<keyword evidence="3" id="KW-0325">Glycoprotein</keyword>
<keyword evidence="4" id="KW-0547">Nucleotide-binding</keyword>
<dbReference type="SUPFAM" id="SSF56112">
    <property type="entry name" value="Protein kinase-like (PK-like)"/>
    <property type="match status" value="1"/>
</dbReference>
<evidence type="ECO:0000259" key="6">
    <source>
        <dbReference type="PROSITE" id="PS50927"/>
    </source>
</evidence>
<dbReference type="InterPro" id="IPR011009">
    <property type="entry name" value="Kinase-like_dom_sf"/>
</dbReference>
<dbReference type="PANTHER" id="PTHR47976">
    <property type="entry name" value="G-TYPE LECTIN S-RECEPTOR-LIKE SERINE/THREONINE-PROTEIN KINASE SD2-5"/>
    <property type="match status" value="1"/>
</dbReference>
<dbReference type="SMART" id="SM00108">
    <property type="entry name" value="B_lectin"/>
    <property type="match status" value="1"/>
</dbReference>
<dbReference type="InterPro" id="IPR001480">
    <property type="entry name" value="Bulb-type_lectin_dom"/>
</dbReference>
<evidence type="ECO:0000313" key="8">
    <source>
        <dbReference type="Proteomes" id="UP001168877"/>
    </source>
</evidence>
<gene>
    <name evidence="7" type="ORF">LWI29_027881</name>
</gene>
<feature type="binding site" evidence="4">
    <location>
        <position position="550"/>
    </location>
    <ligand>
        <name>ATP</name>
        <dbReference type="ChEBI" id="CHEBI:30616"/>
    </ligand>
</feature>
<evidence type="ECO:0000256" key="4">
    <source>
        <dbReference type="PROSITE-ProRule" id="PRU10141"/>
    </source>
</evidence>
<evidence type="ECO:0000256" key="1">
    <source>
        <dbReference type="ARBA" id="ARBA00022729"/>
    </source>
</evidence>
<sequence>MFFFSSTLRMGRFLFFITGFIFLSLVSGSSFSKFIYPNFTASHIQFIDHSGAFLSSRNGTFKAAIFNPGAQQTKFYLCVIHVVSNNIIWSANRDTPISSSGKMNFTPEGIIISDQNGNLRWSISTLKSSVNALLLTEMGNLVLLDQFNGSLWESFHCPMDTIVIGQHLLAGVSLSSALSDYDLSTGNYSLTVGASDAVLQWQGQTYWKLSMDTKAYVNSNYMKEYMAINRTGLYLFGKNGSAVVMQVIWSPSNFRIAKLDASGQFTVISFSSNDSVLEFVGPNDGCRIPFICGKVGLCTDDTISGSPTCSCPSGCGVASQNASGCMLSEGSQYLPVACNSTMTVSQLGSSVFAYLRLNYGMDYFTTDFSDPITYGVGLSVCQDFCSTDYSCLGIFYRNSSGSCYVFENVLGSIISTETGDDDMLGYIKVVVGPKQTNLNPNNNLSYQGQKLPLSALVLLPFTGFVLLAALGFLWWRRSKVNKAIDWKSGHTNSLSSEDLYTFYIPGLPQRFEYEELEVATGNFKTQIGSGGFGAVYKGTLLDKTVVAVKKITNLGV</sequence>
<dbReference type="CDD" id="cd00028">
    <property type="entry name" value="B_lectin"/>
    <property type="match status" value="1"/>
</dbReference>
<dbReference type="Gene3D" id="3.30.200.20">
    <property type="entry name" value="Phosphorylase Kinase, domain 1"/>
    <property type="match status" value="1"/>
</dbReference>
<organism evidence="7 8">
    <name type="scientific">Acer saccharum</name>
    <name type="common">Sugar maple</name>
    <dbReference type="NCBI Taxonomy" id="4024"/>
    <lineage>
        <taxon>Eukaryota</taxon>
        <taxon>Viridiplantae</taxon>
        <taxon>Streptophyta</taxon>
        <taxon>Embryophyta</taxon>
        <taxon>Tracheophyta</taxon>
        <taxon>Spermatophyta</taxon>
        <taxon>Magnoliopsida</taxon>
        <taxon>eudicotyledons</taxon>
        <taxon>Gunneridae</taxon>
        <taxon>Pentapetalae</taxon>
        <taxon>rosids</taxon>
        <taxon>malvids</taxon>
        <taxon>Sapindales</taxon>
        <taxon>Sapindaceae</taxon>
        <taxon>Hippocastanoideae</taxon>
        <taxon>Acereae</taxon>
        <taxon>Acer</taxon>
    </lineage>
</organism>
<keyword evidence="2" id="KW-1015">Disulfide bond</keyword>